<organism evidence="2 3">
    <name type="scientific">Streptomyces spectabilis</name>
    <dbReference type="NCBI Taxonomy" id="68270"/>
    <lineage>
        <taxon>Bacteria</taxon>
        <taxon>Bacillati</taxon>
        <taxon>Actinomycetota</taxon>
        <taxon>Actinomycetes</taxon>
        <taxon>Kitasatosporales</taxon>
        <taxon>Streptomycetaceae</taxon>
        <taxon>Streptomyces</taxon>
    </lineage>
</organism>
<evidence type="ECO:0000313" key="2">
    <source>
        <dbReference type="EMBL" id="QEV65129.1"/>
    </source>
</evidence>
<name>A0A5P2XPQ0_STRST</name>
<accession>A0A5P2XPQ0</accession>
<proteinExistence type="predicted"/>
<dbReference type="GO" id="GO:0004252">
    <property type="term" value="F:serine-type endopeptidase activity"/>
    <property type="evidence" value="ECO:0007669"/>
    <property type="project" value="InterPro"/>
</dbReference>
<dbReference type="InterPro" id="IPR043504">
    <property type="entry name" value="Peptidase_S1_PA_chymotrypsin"/>
</dbReference>
<dbReference type="AlphaFoldDB" id="A0A5P2XPQ0"/>
<dbReference type="GO" id="GO:0006508">
    <property type="term" value="P:proteolysis"/>
    <property type="evidence" value="ECO:0007669"/>
    <property type="project" value="InterPro"/>
</dbReference>
<evidence type="ECO:0000259" key="1">
    <source>
        <dbReference type="Pfam" id="PF00089"/>
    </source>
</evidence>
<dbReference type="InterPro" id="IPR001254">
    <property type="entry name" value="Trypsin_dom"/>
</dbReference>
<dbReference type="SUPFAM" id="SSF50494">
    <property type="entry name" value="Trypsin-like serine proteases"/>
    <property type="match status" value="1"/>
</dbReference>
<dbReference type="EMBL" id="CP023690">
    <property type="protein sequence ID" value="QEV65129.1"/>
    <property type="molecule type" value="Genomic_DNA"/>
</dbReference>
<dbReference type="OrthoDB" id="73775at2"/>
<protein>
    <recommendedName>
        <fullName evidence="1">Peptidase S1 domain-containing protein</fullName>
    </recommendedName>
</protein>
<dbReference type="Gene3D" id="2.40.10.10">
    <property type="entry name" value="Trypsin-like serine proteases"/>
    <property type="match status" value="1"/>
</dbReference>
<gene>
    <name evidence="2" type="ORF">CP982_35975</name>
</gene>
<dbReference type="Proteomes" id="UP000326505">
    <property type="component" value="Chromosome"/>
</dbReference>
<evidence type="ECO:0000313" key="3">
    <source>
        <dbReference type="Proteomes" id="UP000326505"/>
    </source>
</evidence>
<sequence length="48" mass="4836">MCPGDSGGPLVNSRGRLIGIAPYGKTCAVGAPDVGTSTAAYLDWIRAV</sequence>
<feature type="domain" description="Peptidase S1" evidence="1">
    <location>
        <begin position="2"/>
        <end position="45"/>
    </location>
</feature>
<dbReference type="KEGG" id="sspb:CP982_35975"/>
<dbReference type="Pfam" id="PF00089">
    <property type="entry name" value="Trypsin"/>
    <property type="match status" value="1"/>
</dbReference>
<dbReference type="RefSeq" id="WP_150515899.1">
    <property type="nucleotide sequence ID" value="NZ_BMSQ01000006.1"/>
</dbReference>
<dbReference type="InterPro" id="IPR009003">
    <property type="entry name" value="Peptidase_S1_PA"/>
</dbReference>
<reference evidence="2 3" key="1">
    <citation type="submission" date="2017-09" db="EMBL/GenBank/DDBJ databases">
        <authorList>
            <person name="Lee N."/>
            <person name="Cho B.-K."/>
        </authorList>
    </citation>
    <scope>NUCLEOTIDE SEQUENCE [LARGE SCALE GENOMIC DNA]</scope>
    <source>
        <strain evidence="2 3">ATCC 27465</strain>
    </source>
</reference>